<dbReference type="RefSeq" id="WP_249701688.1">
    <property type="nucleotide sequence ID" value="NZ_JAMFLX010000041.1"/>
</dbReference>
<dbReference type="SUPFAM" id="SSF53335">
    <property type="entry name" value="S-adenosyl-L-methionine-dependent methyltransferases"/>
    <property type="match status" value="1"/>
</dbReference>
<evidence type="ECO:0000256" key="1">
    <source>
        <dbReference type="SAM" id="SignalP"/>
    </source>
</evidence>
<organism evidence="2 3">
    <name type="scientific">Parendozoicomonas callyspongiae</name>
    <dbReference type="NCBI Taxonomy" id="2942213"/>
    <lineage>
        <taxon>Bacteria</taxon>
        <taxon>Pseudomonadati</taxon>
        <taxon>Pseudomonadota</taxon>
        <taxon>Gammaproteobacteria</taxon>
        <taxon>Oceanospirillales</taxon>
        <taxon>Endozoicomonadaceae</taxon>
        <taxon>Parendozoicomonas</taxon>
    </lineage>
</organism>
<name>A0ABT0PL88_9GAMM</name>
<reference evidence="2 3" key="1">
    <citation type="submission" date="2022-05" db="EMBL/GenBank/DDBJ databases">
        <authorList>
            <person name="Park J.-S."/>
        </authorList>
    </citation>
    <scope>NUCLEOTIDE SEQUENCE [LARGE SCALE GENOMIC DNA]</scope>
    <source>
        <strain evidence="2 3">2012CJ34-2</strain>
    </source>
</reference>
<accession>A0ABT0PL88</accession>
<dbReference type="Gene3D" id="3.40.50.150">
    <property type="entry name" value="Vaccinia Virus protein VP39"/>
    <property type="match status" value="1"/>
</dbReference>
<keyword evidence="3" id="KW-1185">Reference proteome</keyword>
<sequence>MDMLPRALALLLIFLPFSLQAGPAMCINGFRSLPLEGVTVEGQKTMKVMDEGTFRTLFYKNARGEETIGSRISLLQPEVPIQAEHRELLASFLLAPSHGHSLVVGMKNIGLIRFLRNFTPAQFIDVVDQDTAMITVASEYFGVRSDDRLTVRHDEKLDYLLSRPRGIYDVVYLDREAVLQDTSDVFRDPTILRGIRDRLNEQGTLLVMLGGRRSAQKDIDRIIDVFPHVFVWETPDASHIIVAALKHRQIVNPLVLRERAGKLDQKINAGFSFSMFVEPMLAGEYRVMEM</sequence>
<keyword evidence="1" id="KW-0732">Signal</keyword>
<feature type="signal peptide" evidence="1">
    <location>
        <begin position="1"/>
        <end position="21"/>
    </location>
</feature>
<protein>
    <recommendedName>
        <fullName evidence="4">Spermidine synthase</fullName>
    </recommendedName>
</protein>
<feature type="chain" id="PRO_5045877717" description="Spermidine synthase" evidence="1">
    <location>
        <begin position="22"/>
        <end position="290"/>
    </location>
</feature>
<dbReference type="EMBL" id="JAMFLX010000041">
    <property type="protein sequence ID" value="MCL6272011.1"/>
    <property type="molecule type" value="Genomic_DNA"/>
</dbReference>
<proteinExistence type="predicted"/>
<gene>
    <name evidence="2" type="ORF">M3P05_18990</name>
</gene>
<comment type="caution">
    <text evidence="2">The sequence shown here is derived from an EMBL/GenBank/DDBJ whole genome shotgun (WGS) entry which is preliminary data.</text>
</comment>
<dbReference type="InterPro" id="IPR029063">
    <property type="entry name" value="SAM-dependent_MTases_sf"/>
</dbReference>
<evidence type="ECO:0008006" key="4">
    <source>
        <dbReference type="Google" id="ProtNLM"/>
    </source>
</evidence>
<evidence type="ECO:0000313" key="2">
    <source>
        <dbReference type="EMBL" id="MCL6272011.1"/>
    </source>
</evidence>
<dbReference type="Proteomes" id="UP001203338">
    <property type="component" value="Unassembled WGS sequence"/>
</dbReference>
<evidence type="ECO:0000313" key="3">
    <source>
        <dbReference type="Proteomes" id="UP001203338"/>
    </source>
</evidence>